<dbReference type="EMBL" id="JZWT02000026">
    <property type="protein sequence ID" value="MFB6491243.1"/>
    <property type="molecule type" value="Genomic_DNA"/>
</dbReference>
<dbReference type="Proteomes" id="UP000033636">
    <property type="component" value="Unassembled WGS sequence"/>
</dbReference>
<reference evidence="1" key="1">
    <citation type="submission" date="2024-07" db="EMBL/GenBank/DDBJ databases">
        <title>Metagenome and Metagenome-Assembled Genomes of Archaea from a hot spring from the geothermal field of Los Azufres, Mexico.</title>
        <authorList>
            <person name="Marin-Paredes R."/>
            <person name="Martinez-Romero E."/>
            <person name="Servin-Garciduenas L.E."/>
        </authorList>
    </citation>
    <scope>NUCLEOTIDE SEQUENCE</scope>
</reference>
<accession>A0ACC6V2G3</accession>
<organism evidence="1 2">
    <name type="scientific">Thermoproteus sp. AZ2</name>
    <dbReference type="NCBI Taxonomy" id="1609232"/>
    <lineage>
        <taxon>Archaea</taxon>
        <taxon>Thermoproteota</taxon>
        <taxon>Thermoprotei</taxon>
        <taxon>Thermoproteales</taxon>
        <taxon>Thermoproteaceae</taxon>
        <taxon>Thermoproteus</taxon>
    </lineage>
</organism>
<evidence type="ECO:0000313" key="1">
    <source>
        <dbReference type="EMBL" id="MFB6491243.1"/>
    </source>
</evidence>
<gene>
    <name evidence="1" type="ORF">TU35_008440</name>
</gene>
<protein>
    <submittedName>
        <fullName evidence="1">Uncharacterized protein</fullName>
    </submittedName>
</protein>
<sequence>MTYQKLYNGYFSLILSFTSLVLSYGLNLTLGRVLYTSFFINYGLAEIFAILSAVSLAVYNRRYVFTIPLAFLGYLISVKYISIIVFLVSLTAISRLPKITRELILFIDAMGISYIILYLFSVKVNILVIPLALLQNGPMITLPIFFIFGIIYGLKREKVNIFKFPTLLSFMLPLIYLIPLTSLNIFGYPETVDWIYYYNWLQHPTVGWFFYSRPLYLLILFVFGIFINHLTLARLEFPPLAFLYVFSAYYLGNTINKGLGPISAFMAGISPMLLTFLYSGLDANLFSISIMFIAISFLIKRKTFPAILLSYVALFSHVYAWAQLEGSILIYILIIYLLKRSIPSHLIKYAIFTAPPFILGVILILTGFFSVPIGDSYSNFYFQTAFLSWGSASAFIYYVISIYGLRGTPRIIYTMIVSSIFASFFLAVVQNLIIDTPLFLPAAIGLSKMRRDLVFLFVIFPSMGNLYDIK</sequence>
<comment type="caution">
    <text evidence="1">The sequence shown here is derived from an EMBL/GenBank/DDBJ whole genome shotgun (WGS) entry which is preliminary data.</text>
</comment>
<name>A0ACC6V2G3_9CREN</name>
<proteinExistence type="predicted"/>
<evidence type="ECO:0000313" key="2">
    <source>
        <dbReference type="Proteomes" id="UP000033636"/>
    </source>
</evidence>